<dbReference type="AlphaFoldDB" id="A0A840D5R7"/>
<reference evidence="2" key="1">
    <citation type="submission" date="2020-08" db="EMBL/GenBank/DDBJ databases">
        <title>Genomic Encyclopedia of Type Strains, Phase IV (KMG-IV): sequencing the most valuable type-strain genomes for metagenomic binning, comparative biology and taxonomic classification.</title>
        <authorList>
            <person name="Goeker M."/>
        </authorList>
    </citation>
    <scope>NUCLEOTIDE SEQUENCE [LARGE SCALE GENOMIC DNA]</scope>
    <source>
        <strain evidence="2">DSM 105720</strain>
    </source>
</reference>
<evidence type="ECO:0000313" key="3">
    <source>
        <dbReference type="Proteomes" id="UP000560658"/>
    </source>
</evidence>
<sequence>MKVDSLLPRIDIDSRNQFRALPYDERTNTYSSKFNEEYLFNMNLKGRKRKNNIFNAPYSKFIIPATLITYGVASQFDKSDDYEIHDEVTKSGIGAWTIDDYSQFAPAVAVYGLDLMGIKAKHNFRDRTIVMATSHIIMGGIVQTMKSSINVVRPDGSNYKSFPSGHTATAFVGAHILFKEYKDTSPWIGVAGYAIATGTGLLRVTNKKHWLSDVSAGAGIGILSAELGYLLLPVIHKAFGIGERSKSSSLVIAPTIGLNNYGLGMAYTF</sequence>
<keyword evidence="3" id="KW-1185">Reference proteome</keyword>
<dbReference type="SUPFAM" id="SSF48317">
    <property type="entry name" value="Acid phosphatase/Vanadium-dependent haloperoxidase"/>
    <property type="match status" value="1"/>
</dbReference>
<proteinExistence type="predicted"/>
<dbReference type="RefSeq" id="WP_244437340.1">
    <property type="nucleotide sequence ID" value="NZ_JACIER010000028.1"/>
</dbReference>
<protein>
    <submittedName>
        <fullName evidence="2">Membrane-associated phospholipid phosphatase</fullName>
    </submittedName>
</protein>
<dbReference type="InterPro" id="IPR036938">
    <property type="entry name" value="PAP2/HPO_sf"/>
</dbReference>
<gene>
    <name evidence="2" type="ORF">GGR06_004155</name>
</gene>
<dbReference type="Pfam" id="PF01569">
    <property type="entry name" value="PAP2"/>
    <property type="match status" value="1"/>
</dbReference>
<evidence type="ECO:0000259" key="1">
    <source>
        <dbReference type="SMART" id="SM00014"/>
    </source>
</evidence>
<organism evidence="2 3">
    <name type="scientific">Bacteroides reticulotermitis</name>
    <dbReference type="NCBI Taxonomy" id="1133319"/>
    <lineage>
        <taxon>Bacteria</taxon>
        <taxon>Pseudomonadati</taxon>
        <taxon>Bacteroidota</taxon>
        <taxon>Bacteroidia</taxon>
        <taxon>Bacteroidales</taxon>
        <taxon>Bacteroidaceae</taxon>
        <taxon>Bacteroides</taxon>
    </lineage>
</organism>
<evidence type="ECO:0000313" key="2">
    <source>
        <dbReference type="EMBL" id="MBB4046321.1"/>
    </source>
</evidence>
<accession>A0A840D5R7</accession>
<dbReference type="EMBL" id="JACIER010000028">
    <property type="protein sequence ID" value="MBB4046321.1"/>
    <property type="molecule type" value="Genomic_DNA"/>
</dbReference>
<dbReference type="SMART" id="SM00014">
    <property type="entry name" value="acidPPc"/>
    <property type="match status" value="1"/>
</dbReference>
<dbReference type="CDD" id="cd03394">
    <property type="entry name" value="PAP2_like_5"/>
    <property type="match status" value="1"/>
</dbReference>
<comment type="caution">
    <text evidence="2">The sequence shown here is derived from an EMBL/GenBank/DDBJ whole genome shotgun (WGS) entry which is preliminary data.</text>
</comment>
<name>A0A840D5R7_9BACE</name>
<dbReference type="InterPro" id="IPR000326">
    <property type="entry name" value="PAP2/HPO"/>
</dbReference>
<feature type="domain" description="Phosphatidic acid phosphatase type 2/haloperoxidase" evidence="1">
    <location>
        <begin position="104"/>
        <end position="229"/>
    </location>
</feature>
<dbReference type="Proteomes" id="UP000560658">
    <property type="component" value="Unassembled WGS sequence"/>
</dbReference>
<dbReference type="Gene3D" id="1.20.144.10">
    <property type="entry name" value="Phosphatidic acid phosphatase type 2/haloperoxidase"/>
    <property type="match status" value="1"/>
</dbReference>